<dbReference type="GO" id="GO:0006635">
    <property type="term" value="P:fatty acid beta-oxidation"/>
    <property type="evidence" value="ECO:0007669"/>
    <property type="project" value="TreeGrafter"/>
</dbReference>
<dbReference type="GO" id="GO:0019605">
    <property type="term" value="P:butyrate metabolic process"/>
    <property type="evidence" value="ECO:0007669"/>
    <property type="project" value="UniProtKB-UniPathway"/>
</dbReference>
<keyword evidence="11" id="KW-1185">Reference proteome</keyword>
<evidence type="ECO:0000259" key="9">
    <source>
        <dbReference type="Pfam" id="PF02737"/>
    </source>
</evidence>
<feature type="binding site" evidence="7">
    <location>
        <position position="116"/>
    </location>
    <ligand>
        <name>CoA</name>
        <dbReference type="ChEBI" id="CHEBI:57287"/>
    </ligand>
</feature>
<name>A0A2P2BRN5_9FIRM</name>
<comment type="similarity">
    <text evidence="2">Belongs to the 3-hydroxyacyl-CoA dehydrogenase family.</text>
</comment>
<dbReference type="PIRSF" id="PIRSF000105">
    <property type="entry name" value="HCDH"/>
    <property type="match status" value="1"/>
</dbReference>
<feature type="binding site" evidence="6">
    <location>
        <position position="30"/>
    </location>
    <ligand>
        <name>NAD(+)</name>
        <dbReference type="ChEBI" id="CHEBI:57540"/>
    </ligand>
</feature>
<dbReference type="Gene3D" id="3.40.50.720">
    <property type="entry name" value="NAD(P)-binding Rossmann-like Domain"/>
    <property type="match status" value="1"/>
</dbReference>
<keyword evidence="10" id="KW-0456">Lyase</keyword>
<dbReference type="SUPFAM" id="SSF48179">
    <property type="entry name" value="6-phosphogluconate dehydrogenase C-terminal domain-like"/>
    <property type="match status" value="1"/>
</dbReference>
<feature type="domain" description="3-hydroxyacyl-CoA dehydrogenase NAD binding" evidence="9">
    <location>
        <begin position="3"/>
        <end position="180"/>
    </location>
</feature>
<dbReference type="Proteomes" id="UP000245695">
    <property type="component" value="Chromosome 1"/>
</dbReference>
<keyword evidence="3 10" id="KW-0560">Oxidoreductase</keyword>
<evidence type="ECO:0000256" key="3">
    <source>
        <dbReference type="ARBA" id="ARBA00023002"/>
    </source>
</evidence>
<dbReference type="PROSITE" id="PS00067">
    <property type="entry name" value="3HCDH"/>
    <property type="match status" value="1"/>
</dbReference>
<dbReference type="InterPro" id="IPR006180">
    <property type="entry name" value="3-OHacyl-CoA_DH_CS"/>
</dbReference>
<feature type="binding site" evidence="6">
    <location>
        <position position="271"/>
    </location>
    <ligand>
        <name>NAD(+)</name>
        <dbReference type="ChEBI" id="CHEBI:57540"/>
    </ligand>
</feature>
<protein>
    <recommendedName>
        <fullName evidence="4">3-hydroxybutyryl-CoA dehydrogenase</fullName>
    </recommendedName>
</protein>
<feature type="binding site" evidence="6">
    <location>
        <position position="89"/>
    </location>
    <ligand>
        <name>NAD(+)</name>
        <dbReference type="ChEBI" id="CHEBI:57540"/>
    </ligand>
</feature>
<feature type="binding site" evidence="7">
    <location>
        <position position="53"/>
    </location>
    <ligand>
        <name>CoA</name>
        <dbReference type="ChEBI" id="CHEBI:57287"/>
    </ligand>
</feature>
<keyword evidence="10" id="KW-0413">Isomerase</keyword>
<evidence type="ECO:0000256" key="2">
    <source>
        <dbReference type="ARBA" id="ARBA00009463"/>
    </source>
</evidence>
<evidence type="ECO:0000313" key="11">
    <source>
        <dbReference type="Proteomes" id="UP000245695"/>
    </source>
</evidence>
<dbReference type="KEGG" id="rhom:FRIFI_1479"/>
<feature type="binding site" evidence="6">
    <location>
        <begin position="7"/>
        <end position="12"/>
    </location>
    <ligand>
        <name>NAD(+)</name>
        <dbReference type="ChEBI" id="CHEBI:57540"/>
    </ligand>
</feature>
<accession>A0A2P2BRN5</accession>
<evidence type="ECO:0000313" key="10">
    <source>
        <dbReference type="EMBL" id="CEI73013.1"/>
    </source>
</evidence>
<gene>
    <name evidence="10" type="ORF">FRIFI_1479</name>
</gene>
<dbReference type="GO" id="GO:0016829">
    <property type="term" value="F:lyase activity"/>
    <property type="evidence" value="ECO:0007669"/>
    <property type="project" value="UniProtKB-KW"/>
</dbReference>
<organism evidence="10 11">
    <name type="scientific">Romboutsia hominis</name>
    <dbReference type="NCBI Taxonomy" id="1507512"/>
    <lineage>
        <taxon>Bacteria</taxon>
        <taxon>Bacillati</taxon>
        <taxon>Bacillota</taxon>
        <taxon>Clostridia</taxon>
        <taxon>Peptostreptococcales</taxon>
        <taxon>Peptostreptococcaceae</taxon>
        <taxon>Romboutsia</taxon>
    </lineage>
</organism>
<dbReference type="InterPro" id="IPR006108">
    <property type="entry name" value="3HC_DH_C"/>
</dbReference>
<dbReference type="RefSeq" id="WP_166505478.1">
    <property type="nucleotide sequence ID" value="NZ_LN650648.1"/>
</dbReference>
<dbReference type="AlphaFoldDB" id="A0A2P2BRN5"/>
<dbReference type="InterPro" id="IPR008927">
    <property type="entry name" value="6-PGluconate_DH-like_C_sf"/>
</dbReference>
<dbReference type="GO" id="GO:0008691">
    <property type="term" value="F:3-hydroxybutyryl-CoA dehydrogenase activity"/>
    <property type="evidence" value="ECO:0007669"/>
    <property type="project" value="TreeGrafter"/>
</dbReference>
<feature type="site" description="Important for catalytic activity" evidence="5">
    <location>
        <position position="137"/>
    </location>
</feature>
<evidence type="ECO:0000256" key="6">
    <source>
        <dbReference type="PIRSR" id="PIRSR000105-2"/>
    </source>
</evidence>
<feature type="domain" description="3-hydroxyacyl-CoA dehydrogenase C-terminal" evidence="8">
    <location>
        <begin position="183"/>
        <end position="279"/>
    </location>
</feature>
<evidence type="ECO:0000256" key="1">
    <source>
        <dbReference type="ARBA" id="ARBA00005086"/>
    </source>
</evidence>
<feature type="binding site" evidence="6">
    <location>
        <position position="116"/>
    </location>
    <ligand>
        <name>NAD(+)</name>
        <dbReference type="ChEBI" id="CHEBI:57540"/>
    </ligand>
</feature>
<dbReference type="Gene3D" id="1.10.1040.10">
    <property type="entry name" value="N-(1-d-carboxylethyl)-l-norvaline Dehydrogenase, domain 2"/>
    <property type="match status" value="1"/>
</dbReference>
<evidence type="ECO:0000256" key="7">
    <source>
        <dbReference type="PIRSR" id="PIRSR000105-3"/>
    </source>
</evidence>
<dbReference type="Pfam" id="PF00725">
    <property type="entry name" value="3HCDH"/>
    <property type="match status" value="1"/>
</dbReference>
<dbReference type="InterPro" id="IPR013328">
    <property type="entry name" value="6PGD_dom2"/>
</dbReference>
<dbReference type="InterPro" id="IPR006176">
    <property type="entry name" value="3-OHacyl-CoA_DH_NAD-bd"/>
</dbReference>
<evidence type="ECO:0000256" key="5">
    <source>
        <dbReference type="PIRSR" id="PIRSR000105-1"/>
    </source>
</evidence>
<feature type="binding site" evidence="6">
    <location>
        <position position="94"/>
    </location>
    <ligand>
        <name>NAD(+)</name>
        <dbReference type="ChEBI" id="CHEBI:57540"/>
    </ligand>
</feature>
<dbReference type="PANTHER" id="PTHR48075">
    <property type="entry name" value="3-HYDROXYACYL-COA DEHYDROGENASE FAMILY PROTEIN"/>
    <property type="match status" value="1"/>
</dbReference>
<evidence type="ECO:0000259" key="8">
    <source>
        <dbReference type="Pfam" id="PF00725"/>
    </source>
</evidence>
<proteinExistence type="inferred from homology"/>
<reference evidence="10 11" key="1">
    <citation type="submission" date="2014-09" db="EMBL/GenBank/DDBJ databases">
        <authorList>
            <person name="Hornung B.V."/>
        </authorList>
    </citation>
    <scope>NUCLEOTIDE SEQUENCE [LARGE SCALE GENOMIC DNA]</scope>
    <source>
        <strain evidence="10 11">FRIFI</strain>
    </source>
</reference>
<comment type="pathway">
    <text evidence="1">Lipid metabolism; butanoate metabolism.</text>
</comment>
<dbReference type="PANTHER" id="PTHR48075:SF5">
    <property type="entry name" value="3-HYDROXYBUTYRYL-COA DEHYDROGENASE"/>
    <property type="match status" value="1"/>
</dbReference>
<keyword evidence="6" id="KW-0520">NAD</keyword>
<dbReference type="NCBIfam" id="NF004474">
    <property type="entry name" value="PRK05808.1"/>
    <property type="match status" value="1"/>
</dbReference>
<dbReference type="GO" id="GO:0070403">
    <property type="term" value="F:NAD+ binding"/>
    <property type="evidence" value="ECO:0007669"/>
    <property type="project" value="InterPro"/>
</dbReference>
<sequence length="280" mass="31022">MRIMVIGSGTMGSGIAEVLISNGHQVILRDLNNDSIEKGIKLITKSLERKVAKEKIKEEEKNEILNRLNSTIELEEAKDCDLVIEAIVENIQIKKQLLKELDEICKEETIFATNTSSLSITDLSISTNRPEKVIGMHFFNPAPVMKLIEVIDGMLTSKETHNTIFELCKQLNKTPVSVSEAPGFVVNRILVPMINEAIGIFAEGIASAEDIDNAMKLGANHPIGPLALGDLIGLDVCLNIMEVLYSEFGDSKYRPHPLLKKMVRGGMLGRKAKKGFYDYQ</sequence>
<dbReference type="InterPro" id="IPR022694">
    <property type="entry name" value="3-OHacyl-CoA_DH"/>
</dbReference>
<dbReference type="GO" id="GO:0016853">
    <property type="term" value="F:isomerase activity"/>
    <property type="evidence" value="ECO:0007669"/>
    <property type="project" value="UniProtKB-KW"/>
</dbReference>
<feature type="binding site" evidence="6">
    <location>
        <position position="140"/>
    </location>
    <ligand>
        <name>NAD(+)</name>
        <dbReference type="ChEBI" id="CHEBI:57540"/>
    </ligand>
</feature>
<dbReference type="FunFam" id="3.40.50.720:FF:000009">
    <property type="entry name" value="Fatty oxidation complex, alpha subunit"/>
    <property type="match status" value="1"/>
</dbReference>
<dbReference type="InterPro" id="IPR036291">
    <property type="entry name" value="NAD(P)-bd_dom_sf"/>
</dbReference>
<dbReference type="UniPathway" id="UPA00863"/>
<dbReference type="Pfam" id="PF02737">
    <property type="entry name" value="3HCDH_N"/>
    <property type="match status" value="1"/>
</dbReference>
<evidence type="ECO:0000256" key="4">
    <source>
        <dbReference type="ARBA" id="ARBA00067747"/>
    </source>
</evidence>
<dbReference type="SUPFAM" id="SSF51735">
    <property type="entry name" value="NAD(P)-binding Rossmann-fold domains"/>
    <property type="match status" value="1"/>
</dbReference>
<feature type="binding site" evidence="7">
    <location>
        <position position="46"/>
    </location>
    <ligand>
        <name>CoA</name>
        <dbReference type="ChEBI" id="CHEBI:57287"/>
    </ligand>
</feature>
<dbReference type="EMBL" id="LN650648">
    <property type="protein sequence ID" value="CEI73013.1"/>
    <property type="molecule type" value="Genomic_DNA"/>
</dbReference>